<accession>M5G4P8</accession>
<protein>
    <submittedName>
        <fullName evidence="1">Uncharacterized protein</fullName>
    </submittedName>
</protein>
<dbReference type="GeneID" id="63686721"/>
<evidence type="ECO:0000313" key="2">
    <source>
        <dbReference type="Proteomes" id="UP000030653"/>
    </source>
</evidence>
<dbReference type="Proteomes" id="UP000030653">
    <property type="component" value="Unassembled WGS sequence"/>
</dbReference>
<dbReference type="AlphaFoldDB" id="M5G4P8"/>
<gene>
    <name evidence="1" type="ORF">DACRYDRAFT_19804</name>
</gene>
<organism evidence="1 2">
    <name type="scientific">Dacryopinax primogenitus (strain DJM 731)</name>
    <name type="common">Brown rot fungus</name>
    <dbReference type="NCBI Taxonomy" id="1858805"/>
    <lineage>
        <taxon>Eukaryota</taxon>
        <taxon>Fungi</taxon>
        <taxon>Dikarya</taxon>
        <taxon>Basidiomycota</taxon>
        <taxon>Agaricomycotina</taxon>
        <taxon>Dacrymycetes</taxon>
        <taxon>Dacrymycetales</taxon>
        <taxon>Dacrymycetaceae</taxon>
        <taxon>Dacryopinax</taxon>
    </lineage>
</organism>
<sequence>MTALAAYPHRAGLFSCHPSHSPGRSVHSYVVTVNDASMCGLLLSVIFSQDSILTSGVADQGDGTDSELAGD</sequence>
<name>M5G4P8_DACPD</name>
<dbReference type="EMBL" id="JH795856">
    <property type="protein sequence ID" value="EJU05226.1"/>
    <property type="molecule type" value="Genomic_DNA"/>
</dbReference>
<keyword evidence="2" id="KW-1185">Reference proteome</keyword>
<dbReference type="RefSeq" id="XP_040632120.1">
    <property type="nucleotide sequence ID" value="XM_040771659.1"/>
</dbReference>
<proteinExistence type="predicted"/>
<dbReference type="HOGENOM" id="CLU_2739954_0_0_1"/>
<reference evidence="1 2" key="1">
    <citation type="journal article" date="2012" name="Science">
        <title>The Paleozoic origin of enzymatic lignin decomposition reconstructed from 31 fungal genomes.</title>
        <authorList>
            <person name="Floudas D."/>
            <person name="Binder M."/>
            <person name="Riley R."/>
            <person name="Barry K."/>
            <person name="Blanchette R.A."/>
            <person name="Henrissat B."/>
            <person name="Martinez A.T."/>
            <person name="Otillar R."/>
            <person name="Spatafora J.W."/>
            <person name="Yadav J.S."/>
            <person name="Aerts A."/>
            <person name="Benoit I."/>
            <person name="Boyd A."/>
            <person name="Carlson A."/>
            <person name="Copeland A."/>
            <person name="Coutinho P.M."/>
            <person name="de Vries R.P."/>
            <person name="Ferreira P."/>
            <person name="Findley K."/>
            <person name="Foster B."/>
            <person name="Gaskell J."/>
            <person name="Glotzer D."/>
            <person name="Gorecki P."/>
            <person name="Heitman J."/>
            <person name="Hesse C."/>
            <person name="Hori C."/>
            <person name="Igarashi K."/>
            <person name="Jurgens J.A."/>
            <person name="Kallen N."/>
            <person name="Kersten P."/>
            <person name="Kohler A."/>
            <person name="Kuees U."/>
            <person name="Kumar T.K.A."/>
            <person name="Kuo A."/>
            <person name="LaButti K."/>
            <person name="Larrondo L.F."/>
            <person name="Lindquist E."/>
            <person name="Ling A."/>
            <person name="Lombard V."/>
            <person name="Lucas S."/>
            <person name="Lundell T."/>
            <person name="Martin R."/>
            <person name="McLaughlin D.J."/>
            <person name="Morgenstern I."/>
            <person name="Morin E."/>
            <person name="Murat C."/>
            <person name="Nagy L.G."/>
            <person name="Nolan M."/>
            <person name="Ohm R.A."/>
            <person name="Patyshakuliyeva A."/>
            <person name="Rokas A."/>
            <person name="Ruiz-Duenas F.J."/>
            <person name="Sabat G."/>
            <person name="Salamov A."/>
            <person name="Samejima M."/>
            <person name="Schmutz J."/>
            <person name="Slot J.C."/>
            <person name="St John F."/>
            <person name="Stenlid J."/>
            <person name="Sun H."/>
            <person name="Sun S."/>
            <person name="Syed K."/>
            <person name="Tsang A."/>
            <person name="Wiebenga A."/>
            <person name="Young D."/>
            <person name="Pisabarro A."/>
            <person name="Eastwood D.C."/>
            <person name="Martin F."/>
            <person name="Cullen D."/>
            <person name="Grigoriev I.V."/>
            <person name="Hibbett D.S."/>
        </authorList>
    </citation>
    <scope>NUCLEOTIDE SEQUENCE [LARGE SCALE GENOMIC DNA]</scope>
    <source>
        <strain evidence="1 2">DJM-731 SS1</strain>
    </source>
</reference>
<evidence type="ECO:0000313" key="1">
    <source>
        <dbReference type="EMBL" id="EJU05226.1"/>
    </source>
</evidence>